<keyword evidence="2" id="KW-1185">Reference proteome</keyword>
<dbReference type="AlphaFoldDB" id="A0A1C3WJQ4"/>
<proteinExistence type="predicted"/>
<dbReference type="EMBL" id="FMAC01000023">
    <property type="protein sequence ID" value="SCB40189.1"/>
    <property type="molecule type" value="Genomic_DNA"/>
</dbReference>
<organism evidence="1 2">
    <name type="scientific">Rhizobium hainanense</name>
    <dbReference type="NCBI Taxonomy" id="52131"/>
    <lineage>
        <taxon>Bacteria</taxon>
        <taxon>Pseudomonadati</taxon>
        <taxon>Pseudomonadota</taxon>
        <taxon>Alphaproteobacteria</taxon>
        <taxon>Hyphomicrobiales</taxon>
        <taxon>Rhizobiaceae</taxon>
        <taxon>Rhizobium/Agrobacterium group</taxon>
        <taxon>Rhizobium</taxon>
    </lineage>
</organism>
<dbReference type="Proteomes" id="UP000186228">
    <property type="component" value="Unassembled WGS sequence"/>
</dbReference>
<reference evidence="2" key="1">
    <citation type="submission" date="2016-08" db="EMBL/GenBank/DDBJ databases">
        <authorList>
            <person name="Varghese N."/>
            <person name="Submissions Spin"/>
        </authorList>
    </citation>
    <scope>NUCLEOTIDE SEQUENCE [LARGE SCALE GENOMIC DNA]</scope>
    <source>
        <strain evidence="2">CCBAU 57015</strain>
    </source>
</reference>
<protein>
    <submittedName>
        <fullName evidence="1">Uncharacterized protein</fullName>
    </submittedName>
</protein>
<dbReference type="STRING" id="52131.GA0061100_12311"/>
<sequence>MFDTAGRMFFVALRDAVLARLGSDHPCFPIVERAADDAGGIDATLAVQEALNALGGELATVLMGDVHEALRQNPQAILDRWRPNGAKQ</sequence>
<evidence type="ECO:0000313" key="1">
    <source>
        <dbReference type="EMBL" id="SCB40189.1"/>
    </source>
</evidence>
<gene>
    <name evidence="1" type="ORF">GA0061100_12311</name>
</gene>
<accession>A0A1C3WJQ4</accession>
<name>A0A1C3WJQ4_9HYPH</name>
<evidence type="ECO:0000313" key="2">
    <source>
        <dbReference type="Proteomes" id="UP000186228"/>
    </source>
</evidence>